<evidence type="ECO:0000256" key="2">
    <source>
        <dbReference type="ARBA" id="ARBA00022475"/>
    </source>
</evidence>
<dbReference type="Pfam" id="PF02687">
    <property type="entry name" value="FtsX"/>
    <property type="match status" value="2"/>
</dbReference>
<dbReference type="PANTHER" id="PTHR30572">
    <property type="entry name" value="MEMBRANE COMPONENT OF TRANSPORTER-RELATED"/>
    <property type="match status" value="1"/>
</dbReference>
<protein>
    <recommendedName>
        <fullName evidence="13">Peptide ABC transporter permease</fullName>
    </recommendedName>
</protein>
<dbReference type="InterPro" id="IPR050250">
    <property type="entry name" value="Macrolide_Exporter_MacB"/>
</dbReference>
<keyword evidence="4 8" id="KW-1133">Transmembrane helix</keyword>
<dbReference type="Proteomes" id="UP001501009">
    <property type="component" value="Unassembled WGS sequence"/>
</dbReference>
<evidence type="ECO:0000259" key="9">
    <source>
        <dbReference type="Pfam" id="PF02687"/>
    </source>
</evidence>
<keyword evidence="2" id="KW-1003">Cell membrane</keyword>
<name>A0ABP7HGT8_9ACTN</name>
<feature type="transmembrane region" description="Helical" evidence="8">
    <location>
        <begin position="338"/>
        <end position="359"/>
    </location>
</feature>
<evidence type="ECO:0000256" key="1">
    <source>
        <dbReference type="ARBA" id="ARBA00004651"/>
    </source>
</evidence>
<comment type="caution">
    <text evidence="11">The sequence shown here is derived from an EMBL/GenBank/DDBJ whole genome shotgun (WGS) entry which is preliminary data.</text>
</comment>
<feature type="transmembrane region" description="Helical" evidence="8">
    <location>
        <begin position="798"/>
        <end position="829"/>
    </location>
</feature>
<evidence type="ECO:0000256" key="4">
    <source>
        <dbReference type="ARBA" id="ARBA00022989"/>
    </source>
</evidence>
<evidence type="ECO:0000256" key="8">
    <source>
        <dbReference type="SAM" id="Phobius"/>
    </source>
</evidence>
<comment type="similarity">
    <text evidence="6">Belongs to the ABC-4 integral membrane protein family.</text>
</comment>
<keyword evidence="5 8" id="KW-0472">Membrane</keyword>
<feature type="compositionally biased region" description="Low complexity" evidence="7">
    <location>
        <begin position="471"/>
        <end position="490"/>
    </location>
</feature>
<feature type="transmembrane region" description="Helical" evidence="8">
    <location>
        <begin position="540"/>
        <end position="560"/>
    </location>
</feature>
<comment type="subcellular location">
    <subcellularLocation>
        <location evidence="1">Cell membrane</location>
        <topology evidence="1">Multi-pass membrane protein</topology>
    </subcellularLocation>
</comment>
<accession>A0ABP7HGT8</accession>
<feature type="region of interest" description="Disordered" evidence="7">
    <location>
        <begin position="392"/>
        <end position="447"/>
    </location>
</feature>
<feature type="transmembrane region" description="Helical" evidence="8">
    <location>
        <begin position="297"/>
        <end position="318"/>
    </location>
</feature>
<feature type="transmembrane region" description="Helical" evidence="8">
    <location>
        <begin position="754"/>
        <end position="778"/>
    </location>
</feature>
<dbReference type="InterPro" id="IPR003838">
    <property type="entry name" value="ABC3_permease_C"/>
</dbReference>
<feature type="transmembrane region" description="Helical" evidence="8">
    <location>
        <begin position="849"/>
        <end position="868"/>
    </location>
</feature>
<evidence type="ECO:0000259" key="10">
    <source>
        <dbReference type="Pfam" id="PF12704"/>
    </source>
</evidence>
<feature type="domain" description="ABC3 transporter permease C-terminal" evidence="9">
    <location>
        <begin position="247"/>
        <end position="363"/>
    </location>
</feature>
<dbReference type="Pfam" id="PF12704">
    <property type="entry name" value="MacB_PCD"/>
    <property type="match status" value="1"/>
</dbReference>
<evidence type="ECO:0000256" key="3">
    <source>
        <dbReference type="ARBA" id="ARBA00022692"/>
    </source>
</evidence>
<evidence type="ECO:0000313" key="12">
    <source>
        <dbReference type="Proteomes" id="UP001501009"/>
    </source>
</evidence>
<dbReference type="PANTHER" id="PTHR30572:SF4">
    <property type="entry name" value="ABC TRANSPORTER PERMEASE YTRF"/>
    <property type="match status" value="1"/>
</dbReference>
<proteinExistence type="inferred from homology"/>
<dbReference type="RefSeq" id="WP_275771058.1">
    <property type="nucleotide sequence ID" value="NZ_BAABDE010000013.1"/>
</dbReference>
<feature type="domain" description="ABC3 transporter permease C-terminal" evidence="9">
    <location>
        <begin position="758"/>
        <end position="869"/>
    </location>
</feature>
<evidence type="ECO:0000256" key="5">
    <source>
        <dbReference type="ARBA" id="ARBA00023136"/>
    </source>
</evidence>
<organism evidence="11 12">
    <name type="scientific">Streptomyces coacervatus</name>
    <dbReference type="NCBI Taxonomy" id="647381"/>
    <lineage>
        <taxon>Bacteria</taxon>
        <taxon>Bacillati</taxon>
        <taxon>Actinomycetota</taxon>
        <taxon>Actinomycetes</taxon>
        <taxon>Kitasatosporales</taxon>
        <taxon>Streptomycetaceae</taxon>
        <taxon>Streptomyces</taxon>
    </lineage>
</organism>
<feature type="transmembrane region" description="Helical" evidence="8">
    <location>
        <begin position="240"/>
        <end position="264"/>
    </location>
</feature>
<keyword evidence="12" id="KW-1185">Reference proteome</keyword>
<keyword evidence="3 8" id="KW-0812">Transmembrane</keyword>
<evidence type="ECO:0008006" key="13">
    <source>
        <dbReference type="Google" id="ProtNLM"/>
    </source>
</evidence>
<dbReference type="InterPro" id="IPR025857">
    <property type="entry name" value="MacB_PCD"/>
</dbReference>
<feature type="domain" description="MacB-like periplasmic core" evidence="10">
    <location>
        <begin position="23"/>
        <end position="209"/>
    </location>
</feature>
<sequence>MRATLRWAHSDLRTHRGEALFLVLATAGIVVSLLLATALFGYATNPWQRIFTQERGAHVWIHTGESAQVRKLAGLDGVESVAGPYPTASTTLASRGTRASVELRATPDRPTVGRPLLTAGHWLDPATPDGVVLESRLARALLAEPGDTLTLPGRARTVTVLGVADSAEPRYRANEQPGLVWALPAAVPHPTGQVIGLRLTNPDDTDYAVQRAVTVLGAGAIGEVSTWQQARAEAQGDNRLLGQVLGLFGLGALVAAGLAVHGAIATRIRGHLRDISVLKAIGFTPGQVVRVFLFQHIAYAVLGAVTAATLTQALGSHFPGRLGDALGVWQGLPGHTVALFAIPVGAVLFIGATTGLAAWRAGRVPPVPVARPAAAPGGGGLLRVTRRALGLGAAAPSNGRLPDGARQTPSPRPETPTAEHSARPPHRSPGSHPTTSRPAAAGGAGLPGVTRRALGLEAAAPSDHPLSGKVRGAFGPRPAAPASGQPGGPAHRTPSLHPTAPSGGQLSGMARRALGLGVPPALVLGWHTAFVRRLRSLATVARLALPLLLIVVAMNAWTTIDRFHSRPEQIGLPAALTVHADADLSDRDARALLQRDPQVAAAYPGVEVAALVPGQTATIALRGLGTRHNPYPYTLAEGRPARGSDEAVAGQGLLDLLDVRVGDWVRMTVGDQPQILHIVGRSIEPENAGRVISTSLDTLRENDPRLAPTLYQLRLRPGADPHEVAGRLAAAGHGQLDVHAVPNPADELSPLRSVVVGLIAVLALIGLVELLTAIGGTVREGERDLLALKAIGLSPRQITAITVTATGCTALAAVLAGTALGTPLAHWLIDSQGRSSGIGSGIAQGPSPILLVLFGTAAVLGAAALAALPAARAARRRLADTLSAVA</sequence>
<evidence type="ECO:0000256" key="7">
    <source>
        <dbReference type="SAM" id="MobiDB-lite"/>
    </source>
</evidence>
<evidence type="ECO:0000256" key="6">
    <source>
        <dbReference type="ARBA" id="ARBA00038076"/>
    </source>
</evidence>
<feature type="region of interest" description="Disordered" evidence="7">
    <location>
        <begin position="459"/>
        <end position="507"/>
    </location>
</feature>
<evidence type="ECO:0000313" key="11">
    <source>
        <dbReference type="EMBL" id="GAA3792364.1"/>
    </source>
</evidence>
<dbReference type="EMBL" id="BAABDE010000013">
    <property type="protein sequence ID" value="GAA3792364.1"/>
    <property type="molecule type" value="Genomic_DNA"/>
</dbReference>
<gene>
    <name evidence="11" type="ORF">GCM10022403_027970</name>
</gene>
<reference evidence="12" key="1">
    <citation type="journal article" date="2019" name="Int. J. Syst. Evol. Microbiol.">
        <title>The Global Catalogue of Microorganisms (GCM) 10K type strain sequencing project: providing services to taxonomists for standard genome sequencing and annotation.</title>
        <authorList>
            <consortium name="The Broad Institute Genomics Platform"/>
            <consortium name="The Broad Institute Genome Sequencing Center for Infectious Disease"/>
            <person name="Wu L."/>
            <person name="Ma J."/>
        </authorList>
    </citation>
    <scope>NUCLEOTIDE SEQUENCE [LARGE SCALE GENOMIC DNA]</scope>
    <source>
        <strain evidence="12">JCM 17138</strain>
    </source>
</reference>
<feature type="transmembrane region" description="Helical" evidence="8">
    <location>
        <begin position="20"/>
        <end position="43"/>
    </location>
</feature>